<protein>
    <recommendedName>
        <fullName evidence="3">SpoVT-AbrB domain-containing protein</fullName>
    </recommendedName>
</protein>
<comment type="caution">
    <text evidence="1">The sequence shown here is derived from an EMBL/GenBank/DDBJ whole genome shotgun (WGS) entry which is preliminary data.</text>
</comment>
<name>A0A133UMY5_9EURY</name>
<dbReference type="Proteomes" id="UP000070284">
    <property type="component" value="Unassembled WGS sequence"/>
</dbReference>
<dbReference type="AlphaFoldDB" id="A0A133UMY5"/>
<keyword evidence="2" id="KW-1185">Reference proteome</keyword>
<sequence>MALERKVEIKQSKNAHTQYLVIPSSVVQDSQYPFKADEEVKITVDPEMKRIIVERGEERGEEK</sequence>
<evidence type="ECO:0000313" key="1">
    <source>
        <dbReference type="EMBL" id="KXA95496.1"/>
    </source>
</evidence>
<accession>A0A133UMY5</accession>
<evidence type="ECO:0008006" key="3">
    <source>
        <dbReference type="Google" id="ProtNLM"/>
    </source>
</evidence>
<gene>
    <name evidence="1" type="ORF">AKJ65_01630</name>
</gene>
<organism evidence="1 2">
    <name type="scientific">candidate division MSBL1 archaeon SCGC-AAA259E19</name>
    <dbReference type="NCBI Taxonomy" id="1698264"/>
    <lineage>
        <taxon>Archaea</taxon>
        <taxon>Methanobacteriati</taxon>
        <taxon>Methanobacteriota</taxon>
        <taxon>candidate division MSBL1</taxon>
    </lineage>
</organism>
<reference evidence="1 2" key="1">
    <citation type="journal article" date="2016" name="Sci. Rep.">
        <title>Metabolic traits of an uncultured archaeal lineage -MSBL1- from brine pools of the Red Sea.</title>
        <authorList>
            <person name="Mwirichia R."/>
            <person name="Alam I."/>
            <person name="Rashid M."/>
            <person name="Vinu M."/>
            <person name="Ba-Alawi W."/>
            <person name="Anthony Kamau A."/>
            <person name="Kamanda Ngugi D."/>
            <person name="Goker M."/>
            <person name="Klenk H.P."/>
            <person name="Bajic V."/>
            <person name="Stingl U."/>
        </authorList>
    </citation>
    <scope>NUCLEOTIDE SEQUENCE [LARGE SCALE GENOMIC DNA]</scope>
    <source>
        <strain evidence="1">SCGC-AAA259E19</strain>
    </source>
</reference>
<dbReference type="EMBL" id="LHXO01000013">
    <property type="protein sequence ID" value="KXA95496.1"/>
    <property type="molecule type" value="Genomic_DNA"/>
</dbReference>
<proteinExistence type="predicted"/>
<evidence type="ECO:0000313" key="2">
    <source>
        <dbReference type="Proteomes" id="UP000070284"/>
    </source>
</evidence>